<keyword evidence="4 6" id="KW-0505">Motor protein</keyword>
<keyword evidence="9" id="KW-1185">Reference proteome</keyword>
<dbReference type="InterPro" id="IPR027417">
    <property type="entry name" value="P-loop_NTPase"/>
</dbReference>
<dbReference type="InParanoid" id="E1ZUN3"/>
<dbReference type="GeneID" id="17349895"/>
<evidence type="ECO:0000256" key="5">
    <source>
        <dbReference type="ARBA" id="ARBA00023203"/>
    </source>
</evidence>
<comment type="similarity">
    <text evidence="6">Belongs to the TRAFAC class myosin-kinesin ATPase superfamily. Myosin family.</text>
</comment>
<accession>E1ZUN3</accession>
<dbReference type="GO" id="GO:0005737">
    <property type="term" value="C:cytoplasm"/>
    <property type="evidence" value="ECO:0007669"/>
    <property type="project" value="TreeGrafter"/>
</dbReference>
<dbReference type="GO" id="GO:0007015">
    <property type="term" value="P:actin filament organization"/>
    <property type="evidence" value="ECO:0007669"/>
    <property type="project" value="TreeGrafter"/>
</dbReference>
<dbReference type="PANTHER" id="PTHR13140:SF706">
    <property type="entry name" value="DILUTE CLASS UNCONVENTIONAL MYOSIN, ISOFORM C"/>
    <property type="match status" value="1"/>
</dbReference>
<dbReference type="KEGG" id="cvr:CHLNCDRAFT_55866"/>
<evidence type="ECO:0000313" key="9">
    <source>
        <dbReference type="Proteomes" id="UP000008141"/>
    </source>
</evidence>
<dbReference type="PRINTS" id="PR00193">
    <property type="entry name" value="MYOSINHEAVY"/>
</dbReference>
<dbReference type="Proteomes" id="UP000008141">
    <property type="component" value="Unassembled WGS sequence"/>
</dbReference>
<keyword evidence="1 6" id="KW-0547">Nucleotide-binding</keyword>
<dbReference type="SUPFAM" id="SSF52540">
    <property type="entry name" value="P-loop containing nucleoside triphosphate hydrolases"/>
    <property type="match status" value="1"/>
</dbReference>
<dbReference type="Pfam" id="PF00063">
    <property type="entry name" value="Myosin_head"/>
    <property type="match status" value="1"/>
</dbReference>
<gene>
    <name evidence="8" type="ORF">CHLNCDRAFT_55866</name>
</gene>
<protein>
    <recommendedName>
        <fullName evidence="7">Myosin motor domain-containing protein</fullName>
    </recommendedName>
</protein>
<dbReference type="GO" id="GO:0016020">
    <property type="term" value="C:membrane"/>
    <property type="evidence" value="ECO:0007669"/>
    <property type="project" value="TreeGrafter"/>
</dbReference>
<sequence>MVALNQSQSVLITGESGAGKTESTKKMMKYLAALAGGTGMEDRVLQTNPILEAFGNAKTIHNNNSSRFGKLIGKCGGVRRLPIYFNRGHSICGALTHTYLLEKSRVAHQQAGERSYHIFYQ</sequence>
<dbReference type="STRING" id="554065.E1ZUN3"/>
<feature type="domain" description="Myosin motor" evidence="7">
    <location>
        <begin position="1"/>
        <end position="121"/>
    </location>
</feature>
<evidence type="ECO:0000259" key="7">
    <source>
        <dbReference type="PROSITE" id="PS51456"/>
    </source>
</evidence>
<dbReference type="InterPro" id="IPR036961">
    <property type="entry name" value="Kinesin_motor_dom_sf"/>
</dbReference>
<keyword evidence="3 6" id="KW-0518">Myosin</keyword>
<evidence type="ECO:0000256" key="3">
    <source>
        <dbReference type="ARBA" id="ARBA00023123"/>
    </source>
</evidence>
<feature type="non-terminal residue" evidence="8">
    <location>
        <position position="121"/>
    </location>
</feature>
<dbReference type="eggNOG" id="KOG0160">
    <property type="taxonomic scope" value="Eukaryota"/>
</dbReference>
<reference evidence="8 9" key="1">
    <citation type="journal article" date="2010" name="Plant Cell">
        <title>The Chlorella variabilis NC64A genome reveals adaptation to photosymbiosis, coevolution with viruses, and cryptic sex.</title>
        <authorList>
            <person name="Blanc G."/>
            <person name="Duncan G."/>
            <person name="Agarkova I."/>
            <person name="Borodovsky M."/>
            <person name="Gurnon J."/>
            <person name="Kuo A."/>
            <person name="Lindquist E."/>
            <person name="Lucas S."/>
            <person name="Pangilinan J."/>
            <person name="Polle J."/>
            <person name="Salamov A."/>
            <person name="Terry A."/>
            <person name="Yamada T."/>
            <person name="Dunigan D.D."/>
            <person name="Grigoriev I.V."/>
            <person name="Claverie J.M."/>
            <person name="Van Etten J.L."/>
        </authorList>
    </citation>
    <scope>NUCLEOTIDE SEQUENCE [LARGE SCALE GENOMIC DNA]</scope>
    <source>
        <strain evidence="8 9">NC64A</strain>
    </source>
</reference>
<dbReference type="InterPro" id="IPR001609">
    <property type="entry name" value="Myosin_head_motor_dom-like"/>
</dbReference>
<dbReference type="EMBL" id="GL434141">
    <property type="protein sequence ID" value="EFN50462.1"/>
    <property type="molecule type" value="Genomic_DNA"/>
</dbReference>
<keyword evidence="5 6" id="KW-0009">Actin-binding</keyword>
<dbReference type="GO" id="GO:0000146">
    <property type="term" value="F:microfilament motor activity"/>
    <property type="evidence" value="ECO:0007669"/>
    <property type="project" value="TreeGrafter"/>
</dbReference>
<organism evidence="9">
    <name type="scientific">Chlorella variabilis</name>
    <name type="common">Green alga</name>
    <dbReference type="NCBI Taxonomy" id="554065"/>
    <lineage>
        <taxon>Eukaryota</taxon>
        <taxon>Viridiplantae</taxon>
        <taxon>Chlorophyta</taxon>
        <taxon>core chlorophytes</taxon>
        <taxon>Trebouxiophyceae</taxon>
        <taxon>Chlorellales</taxon>
        <taxon>Chlorellaceae</taxon>
        <taxon>Chlorella clade</taxon>
        <taxon>Chlorella</taxon>
    </lineage>
</organism>
<name>E1ZUN3_CHLVA</name>
<dbReference type="GO" id="GO:0051015">
    <property type="term" value="F:actin filament binding"/>
    <property type="evidence" value="ECO:0007669"/>
    <property type="project" value="TreeGrafter"/>
</dbReference>
<evidence type="ECO:0000313" key="8">
    <source>
        <dbReference type="EMBL" id="EFN50462.1"/>
    </source>
</evidence>
<dbReference type="OrthoDB" id="6108017at2759"/>
<evidence type="ECO:0000256" key="1">
    <source>
        <dbReference type="ARBA" id="ARBA00022741"/>
    </source>
</evidence>
<comment type="caution">
    <text evidence="6">Lacks conserved residue(s) required for the propagation of feature annotation.</text>
</comment>
<dbReference type="RefSeq" id="XP_005842594.1">
    <property type="nucleotide sequence ID" value="XM_005842537.1"/>
</dbReference>
<evidence type="ECO:0000256" key="2">
    <source>
        <dbReference type="ARBA" id="ARBA00022840"/>
    </source>
</evidence>
<evidence type="ECO:0000256" key="4">
    <source>
        <dbReference type="ARBA" id="ARBA00023175"/>
    </source>
</evidence>
<dbReference type="PANTHER" id="PTHR13140">
    <property type="entry name" value="MYOSIN"/>
    <property type="match status" value="1"/>
</dbReference>
<dbReference type="AlphaFoldDB" id="E1ZUN3"/>
<dbReference type="GO" id="GO:0005524">
    <property type="term" value="F:ATP binding"/>
    <property type="evidence" value="ECO:0007669"/>
    <property type="project" value="UniProtKB-UniRule"/>
</dbReference>
<feature type="binding site" evidence="6">
    <location>
        <begin position="14"/>
        <end position="21"/>
    </location>
    <ligand>
        <name>ATP</name>
        <dbReference type="ChEBI" id="CHEBI:30616"/>
    </ligand>
</feature>
<dbReference type="Gene3D" id="3.40.850.10">
    <property type="entry name" value="Kinesin motor domain"/>
    <property type="match status" value="1"/>
</dbReference>
<keyword evidence="2 6" id="KW-0067">ATP-binding</keyword>
<evidence type="ECO:0000256" key="6">
    <source>
        <dbReference type="PROSITE-ProRule" id="PRU00782"/>
    </source>
</evidence>
<dbReference type="PROSITE" id="PS51456">
    <property type="entry name" value="MYOSIN_MOTOR"/>
    <property type="match status" value="1"/>
</dbReference>
<proteinExistence type="inferred from homology"/>
<dbReference type="OMA" id="FGNASTH"/>
<dbReference type="GO" id="GO:0016459">
    <property type="term" value="C:myosin complex"/>
    <property type="evidence" value="ECO:0007669"/>
    <property type="project" value="UniProtKB-KW"/>
</dbReference>